<dbReference type="EMBL" id="JACCHL010000001">
    <property type="protein sequence ID" value="NYH55359.1"/>
    <property type="molecule type" value="Genomic_DNA"/>
</dbReference>
<accession>A0A7Y9XGA2</accession>
<protein>
    <submittedName>
        <fullName evidence="2">Uncharacterized protein</fullName>
    </submittedName>
</protein>
<dbReference type="RefSeq" id="WP_179811457.1">
    <property type="nucleotide sequence ID" value="NZ_JACCHL010000001.1"/>
</dbReference>
<gene>
    <name evidence="2" type="ORF">HNR06_004948</name>
</gene>
<feature type="region of interest" description="Disordered" evidence="1">
    <location>
        <begin position="39"/>
        <end position="62"/>
    </location>
</feature>
<comment type="caution">
    <text evidence="2">The sequence shown here is derived from an EMBL/GenBank/DDBJ whole genome shotgun (WGS) entry which is preliminary data.</text>
</comment>
<dbReference type="AlphaFoldDB" id="A0A7Y9XGA2"/>
<evidence type="ECO:0000256" key="1">
    <source>
        <dbReference type="SAM" id="MobiDB-lite"/>
    </source>
</evidence>
<evidence type="ECO:0000313" key="2">
    <source>
        <dbReference type="EMBL" id="NYH55359.1"/>
    </source>
</evidence>
<evidence type="ECO:0000313" key="3">
    <source>
        <dbReference type="Proteomes" id="UP000584931"/>
    </source>
</evidence>
<dbReference type="Proteomes" id="UP000584931">
    <property type="component" value="Unassembled WGS sequence"/>
</dbReference>
<organism evidence="2 3">
    <name type="scientific">Nocardiopsis sinuspersici</name>
    <dbReference type="NCBI Taxonomy" id="501010"/>
    <lineage>
        <taxon>Bacteria</taxon>
        <taxon>Bacillati</taxon>
        <taxon>Actinomycetota</taxon>
        <taxon>Actinomycetes</taxon>
        <taxon>Streptosporangiales</taxon>
        <taxon>Nocardiopsidaceae</taxon>
        <taxon>Nocardiopsis</taxon>
    </lineage>
</organism>
<reference evidence="2 3" key="1">
    <citation type="submission" date="2020-07" db="EMBL/GenBank/DDBJ databases">
        <title>Sequencing the genomes of 1000 actinobacteria strains.</title>
        <authorList>
            <person name="Klenk H.-P."/>
        </authorList>
    </citation>
    <scope>NUCLEOTIDE SEQUENCE [LARGE SCALE GENOMIC DNA]</scope>
    <source>
        <strain evidence="2 3">DSM 45278</strain>
    </source>
</reference>
<name>A0A7Y9XGA2_9ACTN</name>
<sequence length="62" mass="6621">MTLAELHWLIGRALATIPSSGDRTVALVEIGYDVRVSTGTTRRCSPSAPGSGDGLTFAQFRR</sequence>
<proteinExistence type="predicted"/>